<gene>
    <name evidence="2" type="ORF">ATK86_2686</name>
</gene>
<dbReference type="Proteomes" id="UP000233766">
    <property type="component" value="Unassembled WGS sequence"/>
</dbReference>
<dbReference type="EMBL" id="PJMW01000002">
    <property type="protein sequence ID" value="PKV78322.1"/>
    <property type="molecule type" value="Genomic_DNA"/>
</dbReference>
<dbReference type="RefSeq" id="WP_143875959.1">
    <property type="nucleotide sequence ID" value="NZ_PJMW01000002.1"/>
</dbReference>
<evidence type="ECO:0000256" key="1">
    <source>
        <dbReference type="SAM" id="Phobius"/>
    </source>
</evidence>
<dbReference type="AlphaFoldDB" id="A0A2N3V9K2"/>
<dbReference type="InterPro" id="IPR045919">
    <property type="entry name" value="DUF6338"/>
</dbReference>
<dbReference type="OrthoDB" id="4331493at2"/>
<proteinExistence type="predicted"/>
<evidence type="ECO:0000313" key="3">
    <source>
        <dbReference type="Proteomes" id="UP000233766"/>
    </source>
</evidence>
<keyword evidence="1" id="KW-1133">Transmembrane helix</keyword>
<reference evidence="2 3" key="1">
    <citation type="submission" date="2017-12" db="EMBL/GenBank/DDBJ databases">
        <title>Sequencing the genomes of 1000 Actinobacteria strains.</title>
        <authorList>
            <person name="Klenk H.-P."/>
        </authorList>
    </citation>
    <scope>NUCLEOTIDE SEQUENCE [LARGE SCALE GENOMIC DNA]</scope>
    <source>
        <strain evidence="2 3">DSM 44489</strain>
    </source>
</reference>
<name>A0A2N3V9K2_9NOCA</name>
<sequence>MAFPTSLTVVFVLFSLVPGWFYLRLVERTRPARKVSGLHEVMQMLAVGLATTGFALLIVVLLPSSWLVDWVALVQDGRAYVLPHLRRVVVSIAVLFVLAILIAYLLYWCRARRSPTGFKPEETTWVSAFNASPKGSSPWLVIEMADGRKIEGWLHSYDPDEEKPDIALQGGLWETGPGRGRVEMSADRFIAAGDQVVSVWVTDRSVEDGEAETADGCMSRIKDWFCSRP</sequence>
<dbReference type="Pfam" id="PF19865">
    <property type="entry name" value="DUF6338"/>
    <property type="match status" value="1"/>
</dbReference>
<feature type="transmembrane region" description="Helical" evidence="1">
    <location>
        <begin position="88"/>
        <end position="109"/>
    </location>
</feature>
<evidence type="ECO:0000313" key="2">
    <source>
        <dbReference type="EMBL" id="PKV78322.1"/>
    </source>
</evidence>
<feature type="transmembrane region" description="Helical" evidence="1">
    <location>
        <begin position="6"/>
        <end position="23"/>
    </location>
</feature>
<comment type="caution">
    <text evidence="2">The sequence shown here is derived from an EMBL/GenBank/DDBJ whole genome shotgun (WGS) entry which is preliminary data.</text>
</comment>
<feature type="transmembrane region" description="Helical" evidence="1">
    <location>
        <begin position="44"/>
        <end position="68"/>
    </location>
</feature>
<protein>
    <submittedName>
        <fullName evidence="2">Uncharacterized protein</fullName>
    </submittedName>
</protein>
<keyword evidence="3" id="KW-1185">Reference proteome</keyword>
<organism evidence="2 3">
    <name type="scientific">Nocardia fluminea</name>
    <dbReference type="NCBI Taxonomy" id="134984"/>
    <lineage>
        <taxon>Bacteria</taxon>
        <taxon>Bacillati</taxon>
        <taxon>Actinomycetota</taxon>
        <taxon>Actinomycetes</taxon>
        <taxon>Mycobacteriales</taxon>
        <taxon>Nocardiaceae</taxon>
        <taxon>Nocardia</taxon>
    </lineage>
</organism>
<keyword evidence="1" id="KW-0472">Membrane</keyword>
<keyword evidence="1" id="KW-0812">Transmembrane</keyword>
<accession>A0A2N3V9K2</accession>